<sequence length="55" mass="6080">MKVQLTRDLALPLAKKGCTFGVELKTTGKDGEPIYFVHYYGNTIAFPADACEEVE</sequence>
<organism evidence="1">
    <name type="scientific">Myoviridae sp. ct7113</name>
    <dbReference type="NCBI Taxonomy" id="2825037"/>
    <lineage>
        <taxon>Viruses</taxon>
        <taxon>Duplodnaviria</taxon>
        <taxon>Heunggongvirae</taxon>
        <taxon>Uroviricota</taxon>
        <taxon>Caudoviricetes</taxon>
    </lineage>
</organism>
<name>A0A8S5UXY6_9CAUD</name>
<proteinExistence type="predicted"/>
<accession>A0A8S5UXY6</accession>
<dbReference type="EMBL" id="BK016164">
    <property type="protein sequence ID" value="DAF99351.1"/>
    <property type="molecule type" value="Genomic_DNA"/>
</dbReference>
<evidence type="ECO:0000313" key="1">
    <source>
        <dbReference type="EMBL" id="DAF99351.1"/>
    </source>
</evidence>
<reference evidence="1" key="1">
    <citation type="journal article" date="2021" name="Proc. Natl. Acad. Sci. U.S.A.">
        <title>A Catalog of Tens of Thousands of Viruses from Human Metagenomes Reveals Hidden Associations with Chronic Diseases.</title>
        <authorList>
            <person name="Tisza M.J."/>
            <person name="Buck C.B."/>
        </authorList>
    </citation>
    <scope>NUCLEOTIDE SEQUENCE</scope>
    <source>
        <strain evidence="1">Ct7113</strain>
    </source>
</reference>
<protein>
    <submittedName>
        <fullName evidence="1">Uncharacterized protein</fullName>
    </submittedName>
</protein>